<keyword evidence="2" id="KW-1185">Reference proteome</keyword>
<reference evidence="1" key="2">
    <citation type="journal article" date="2022" name="New Phytol.">
        <title>Evolutionary transition to the ectomycorrhizal habit in the genomes of a hyperdiverse lineage of mushroom-forming fungi.</title>
        <authorList>
            <person name="Looney B."/>
            <person name="Miyauchi S."/>
            <person name="Morin E."/>
            <person name="Drula E."/>
            <person name="Courty P.E."/>
            <person name="Kohler A."/>
            <person name="Kuo A."/>
            <person name="LaButti K."/>
            <person name="Pangilinan J."/>
            <person name="Lipzen A."/>
            <person name="Riley R."/>
            <person name="Andreopoulos W."/>
            <person name="He G."/>
            <person name="Johnson J."/>
            <person name="Nolan M."/>
            <person name="Tritt A."/>
            <person name="Barry K.W."/>
            <person name="Grigoriev I.V."/>
            <person name="Nagy L.G."/>
            <person name="Hibbett D."/>
            <person name="Henrissat B."/>
            <person name="Matheny P.B."/>
            <person name="Labbe J."/>
            <person name="Martin F.M."/>
        </authorList>
    </citation>
    <scope>NUCLEOTIDE SEQUENCE</scope>
    <source>
        <strain evidence="1">FP105234-sp</strain>
    </source>
</reference>
<name>A0ACB8RLZ3_9AGAM</name>
<evidence type="ECO:0000313" key="1">
    <source>
        <dbReference type="EMBL" id="KAI0045138.1"/>
    </source>
</evidence>
<comment type="caution">
    <text evidence="1">The sequence shown here is derived from an EMBL/GenBank/DDBJ whole genome shotgun (WGS) entry which is preliminary data.</text>
</comment>
<proteinExistence type="predicted"/>
<organism evidence="1 2">
    <name type="scientific">Auriscalpium vulgare</name>
    <dbReference type="NCBI Taxonomy" id="40419"/>
    <lineage>
        <taxon>Eukaryota</taxon>
        <taxon>Fungi</taxon>
        <taxon>Dikarya</taxon>
        <taxon>Basidiomycota</taxon>
        <taxon>Agaricomycotina</taxon>
        <taxon>Agaricomycetes</taxon>
        <taxon>Russulales</taxon>
        <taxon>Auriscalpiaceae</taxon>
        <taxon>Auriscalpium</taxon>
    </lineage>
</organism>
<accession>A0ACB8RLZ3</accession>
<sequence>MTLSGGMFLCVVAVAWAPVGVSTQASFGSSYAPAVLYSCQNSNYFTWFEKPEKLLKTSTPRNWQASRRLQRTDNCRAWHRRIAAVT</sequence>
<evidence type="ECO:0000313" key="2">
    <source>
        <dbReference type="Proteomes" id="UP000814033"/>
    </source>
</evidence>
<gene>
    <name evidence="1" type="ORF">FA95DRAFT_1561427</name>
</gene>
<protein>
    <submittedName>
        <fullName evidence="1">Uncharacterized protein</fullName>
    </submittedName>
</protein>
<feature type="non-terminal residue" evidence="1">
    <location>
        <position position="86"/>
    </location>
</feature>
<dbReference type="Proteomes" id="UP000814033">
    <property type="component" value="Unassembled WGS sequence"/>
</dbReference>
<dbReference type="EMBL" id="MU275960">
    <property type="protein sequence ID" value="KAI0045138.1"/>
    <property type="molecule type" value="Genomic_DNA"/>
</dbReference>
<reference evidence="1" key="1">
    <citation type="submission" date="2021-02" db="EMBL/GenBank/DDBJ databases">
        <authorList>
            <consortium name="DOE Joint Genome Institute"/>
            <person name="Ahrendt S."/>
            <person name="Looney B.P."/>
            <person name="Miyauchi S."/>
            <person name="Morin E."/>
            <person name="Drula E."/>
            <person name="Courty P.E."/>
            <person name="Chicoki N."/>
            <person name="Fauchery L."/>
            <person name="Kohler A."/>
            <person name="Kuo A."/>
            <person name="Labutti K."/>
            <person name="Pangilinan J."/>
            <person name="Lipzen A."/>
            <person name="Riley R."/>
            <person name="Andreopoulos W."/>
            <person name="He G."/>
            <person name="Johnson J."/>
            <person name="Barry K.W."/>
            <person name="Grigoriev I.V."/>
            <person name="Nagy L."/>
            <person name="Hibbett D."/>
            <person name="Henrissat B."/>
            <person name="Matheny P.B."/>
            <person name="Labbe J."/>
            <person name="Martin F."/>
        </authorList>
    </citation>
    <scope>NUCLEOTIDE SEQUENCE</scope>
    <source>
        <strain evidence="1">FP105234-sp</strain>
    </source>
</reference>